<dbReference type="RefSeq" id="WP_277859567.1">
    <property type="nucleotide sequence ID" value="NZ_JARRAG010000001.1"/>
</dbReference>
<accession>A0ABT6F6J2</accession>
<dbReference type="Proteomes" id="UP001216907">
    <property type="component" value="Unassembled WGS sequence"/>
</dbReference>
<organism evidence="1 2">
    <name type="scientific">Paludisphaera mucosa</name>
    <dbReference type="NCBI Taxonomy" id="3030827"/>
    <lineage>
        <taxon>Bacteria</taxon>
        <taxon>Pseudomonadati</taxon>
        <taxon>Planctomycetota</taxon>
        <taxon>Planctomycetia</taxon>
        <taxon>Isosphaerales</taxon>
        <taxon>Isosphaeraceae</taxon>
        <taxon>Paludisphaera</taxon>
    </lineage>
</organism>
<dbReference type="EMBL" id="JARRAG010000001">
    <property type="protein sequence ID" value="MDG3003213.1"/>
    <property type="molecule type" value="Genomic_DNA"/>
</dbReference>
<name>A0ABT6F6J2_9BACT</name>
<evidence type="ECO:0000313" key="1">
    <source>
        <dbReference type="EMBL" id="MDG3003213.1"/>
    </source>
</evidence>
<proteinExistence type="predicted"/>
<protein>
    <submittedName>
        <fullName evidence="1">Uncharacterized protein</fullName>
    </submittedName>
</protein>
<gene>
    <name evidence="1" type="ORF">PZE19_05495</name>
</gene>
<sequence length="96" mass="11391">MHYLKYRWDEDRGDEYAGWGGSWWYFEIGDDGSPSRQVEEYDGGVRLRYSHEHREDRFGGLGYGHESEMDRSADAVLSAEEFDVVWRRCPWHNDPA</sequence>
<keyword evidence="2" id="KW-1185">Reference proteome</keyword>
<reference evidence="1 2" key="1">
    <citation type="submission" date="2023-03" db="EMBL/GenBank/DDBJ databases">
        <title>Paludisphaera mucosa sp. nov. a novel planctomycete from northern fen.</title>
        <authorList>
            <person name="Ivanova A."/>
        </authorList>
    </citation>
    <scope>NUCLEOTIDE SEQUENCE [LARGE SCALE GENOMIC DNA]</scope>
    <source>
        <strain evidence="1 2">Pla2</strain>
    </source>
</reference>
<comment type="caution">
    <text evidence="1">The sequence shown here is derived from an EMBL/GenBank/DDBJ whole genome shotgun (WGS) entry which is preliminary data.</text>
</comment>
<evidence type="ECO:0000313" key="2">
    <source>
        <dbReference type="Proteomes" id="UP001216907"/>
    </source>
</evidence>